<sequence>MTDLDRTADEQLARRLFERTARTMVPAPAPMTRLTARRRRFRARRLIGTASVLVVLLGGGALAQTAAPHLPIPGPFRIPSEGDVPGQEIRSEWTRRLIESPTRGNLATDRALVDTVTAAFGRHWYGTGTRRPDRARISRDLDRVRLLFLHEAGRQRQAVAVFYNDTHAAVVSLIGAADADPDRMVATADTYSGGVAAEPFLLLNEAPVADSVVALAPAGCDIAVSDAVDVDPGGAAHRNWTGLGDWTIRPAGSGQDWWQVTCDGRVQYRQPVSRYPEVAPDPATPTTPQRGTVEPAMAARAAGAWRISGHGLGSTAVLLWGGVPPGGTEPVVVVATPTAGGGVAVLALTGDGSFPVFADGPASRRIEGPPDTETDTAVTTGTATAGITVVRLPDPSGAVSDRLLVIAPPDARSLRSTAAADPVPLVDGVAVLTAPRPLHAQIDAVSDGAVLASIRLQEPTSGPSRFGIELIDRW</sequence>
<dbReference type="RefSeq" id="WP_203928426.1">
    <property type="nucleotide sequence ID" value="NZ_BOPH01000043.1"/>
</dbReference>
<reference evidence="1" key="1">
    <citation type="submission" date="2021-01" db="EMBL/GenBank/DDBJ databases">
        <title>Whole genome shotgun sequence of Virgisporangium ochraceum NBRC 16418.</title>
        <authorList>
            <person name="Komaki H."/>
            <person name="Tamura T."/>
        </authorList>
    </citation>
    <scope>NUCLEOTIDE SEQUENCE</scope>
    <source>
        <strain evidence="1">NBRC 16418</strain>
    </source>
</reference>
<organism evidence="1 2">
    <name type="scientific">Virgisporangium ochraceum</name>
    <dbReference type="NCBI Taxonomy" id="65505"/>
    <lineage>
        <taxon>Bacteria</taxon>
        <taxon>Bacillati</taxon>
        <taxon>Actinomycetota</taxon>
        <taxon>Actinomycetes</taxon>
        <taxon>Micromonosporales</taxon>
        <taxon>Micromonosporaceae</taxon>
        <taxon>Virgisporangium</taxon>
    </lineage>
</organism>
<accession>A0A8J4EBH5</accession>
<proteinExistence type="predicted"/>
<gene>
    <name evidence="1" type="ORF">Voc01_033900</name>
</gene>
<dbReference type="AlphaFoldDB" id="A0A8J4EBH5"/>
<comment type="caution">
    <text evidence="1">The sequence shown here is derived from an EMBL/GenBank/DDBJ whole genome shotgun (WGS) entry which is preliminary data.</text>
</comment>
<evidence type="ECO:0000313" key="2">
    <source>
        <dbReference type="Proteomes" id="UP000635606"/>
    </source>
</evidence>
<protein>
    <submittedName>
        <fullName evidence="1">Uncharacterized protein</fullName>
    </submittedName>
</protein>
<dbReference type="EMBL" id="BOPH01000043">
    <property type="protein sequence ID" value="GIJ68473.1"/>
    <property type="molecule type" value="Genomic_DNA"/>
</dbReference>
<keyword evidence="2" id="KW-1185">Reference proteome</keyword>
<evidence type="ECO:0000313" key="1">
    <source>
        <dbReference type="EMBL" id="GIJ68473.1"/>
    </source>
</evidence>
<dbReference type="Proteomes" id="UP000635606">
    <property type="component" value="Unassembled WGS sequence"/>
</dbReference>
<name>A0A8J4EBH5_9ACTN</name>